<feature type="domain" description="Peptidase S11 D-alanyl-D-alanine carboxypeptidase A N-terminal" evidence="1">
    <location>
        <begin position="43"/>
        <end position="89"/>
    </location>
</feature>
<dbReference type="InterPro" id="IPR012338">
    <property type="entry name" value="Beta-lactam/transpept-like"/>
</dbReference>
<dbReference type="Gene3D" id="3.40.710.10">
    <property type="entry name" value="DD-peptidase/beta-lactamase superfamily"/>
    <property type="match status" value="1"/>
</dbReference>
<accession>A0A0F9CRP7</accession>
<dbReference type="GO" id="GO:0006508">
    <property type="term" value="P:proteolysis"/>
    <property type="evidence" value="ECO:0007669"/>
    <property type="project" value="InterPro"/>
</dbReference>
<reference evidence="2" key="1">
    <citation type="journal article" date="2015" name="Nature">
        <title>Complex archaea that bridge the gap between prokaryotes and eukaryotes.</title>
        <authorList>
            <person name="Spang A."/>
            <person name="Saw J.H."/>
            <person name="Jorgensen S.L."/>
            <person name="Zaremba-Niedzwiedzka K."/>
            <person name="Martijn J."/>
            <person name="Lind A.E."/>
            <person name="van Eijk R."/>
            <person name="Schleper C."/>
            <person name="Guy L."/>
            <person name="Ettema T.J."/>
        </authorList>
    </citation>
    <scope>NUCLEOTIDE SEQUENCE</scope>
</reference>
<dbReference type="SUPFAM" id="SSF56601">
    <property type="entry name" value="beta-lactamase/transpeptidase-like"/>
    <property type="match status" value="1"/>
</dbReference>
<dbReference type="InterPro" id="IPR001967">
    <property type="entry name" value="Peptidase_S11_N"/>
</dbReference>
<evidence type="ECO:0000313" key="2">
    <source>
        <dbReference type="EMBL" id="KKK99261.1"/>
    </source>
</evidence>
<proteinExistence type="predicted"/>
<organism evidence="2">
    <name type="scientific">marine sediment metagenome</name>
    <dbReference type="NCBI Taxonomy" id="412755"/>
    <lineage>
        <taxon>unclassified sequences</taxon>
        <taxon>metagenomes</taxon>
        <taxon>ecological metagenomes</taxon>
    </lineage>
</organism>
<dbReference type="AlphaFoldDB" id="A0A0F9CRP7"/>
<protein>
    <recommendedName>
        <fullName evidence="1">Peptidase S11 D-alanyl-D-alanine carboxypeptidase A N-terminal domain-containing protein</fullName>
    </recommendedName>
</protein>
<gene>
    <name evidence="2" type="ORF">LCGC14_2634510</name>
</gene>
<dbReference type="GO" id="GO:0009002">
    <property type="term" value="F:serine-type D-Ala-D-Ala carboxypeptidase activity"/>
    <property type="evidence" value="ECO:0007669"/>
    <property type="project" value="InterPro"/>
</dbReference>
<name>A0A0F9CRP7_9ZZZZ</name>
<dbReference type="Pfam" id="PF00768">
    <property type="entry name" value="Peptidase_S11"/>
    <property type="match status" value="1"/>
</dbReference>
<comment type="caution">
    <text evidence="2">The sequence shown here is derived from an EMBL/GenBank/DDBJ whole genome shotgun (WGS) entry which is preliminary data.</text>
</comment>
<dbReference type="EMBL" id="LAZR01045278">
    <property type="protein sequence ID" value="KKK99261.1"/>
    <property type="molecule type" value="Genomic_DNA"/>
</dbReference>
<sequence>MPPEADSEACCRSCLPLAGWSAAIARRDRAILKFPIKGGRLFLYNNNPLIRSDYRGVTGLKTGYTRKAGRSLVATAKRGRVKLGVVLLHSYNPAEQTRKLLDRGFKTMRARR</sequence>
<evidence type="ECO:0000259" key="1">
    <source>
        <dbReference type="Pfam" id="PF00768"/>
    </source>
</evidence>